<reference evidence="1 2" key="1">
    <citation type="submission" date="2017-09" db="EMBL/GenBank/DDBJ databases">
        <title>Depth-based differentiation of microbial function through sediment-hosted aquifers and enrichment of novel symbionts in the deep terrestrial subsurface.</title>
        <authorList>
            <person name="Probst A.J."/>
            <person name="Ladd B."/>
            <person name="Jarett J.K."/>
            <person name="Geller-Mcgrath D.E."/>
            <person name="Sieber C.M."/>
            <person name="Emerson J.B."/>
            <person name="Anantharaman K."/>
            <person name="Thomas B.C."/>
            <person name="Malmstrom R."/>
            <person name="Stieglmeier M."/>
            <person name="Klingl A."/>
            <person name="Woyke T."/>
            <person name="Ryan C.M."/>
            <person name="Banfield J.F."/>
        </authorList>
    </citation>
    <scope>NUCLEOTIDE SEQUENCE [LARGE SCALE GENOMIC DNA]</scope>
    <source>
        <strain evidence="1">CG22_combo_CG10-13_8_21_14_all_43_18</strain>
    </source>
</reference>
<dbReference type="AlphaFoldDB" id="A0A2H0DXK8"/>
<comment type="caution">
    <text evidence="1">The sequence shown here is derived from an EMBL/GenBank/DDBJ whole genome shotgun (WGS) entry which is preliminary data.</text>
</comment>
<name>A0A2H0DXK8_9BACT</name>
<accession>A0A2H0DXK8</accession>
<gene>
    <name evidence="1" type="ORF">COW82_00510</name>
</gene>
<evidence type="ECO:0000313" key="2">
    <source>
        <dbReference type="Proteomes" id="UP000231276"/>
    </source>
</evidence>
<evidence type="ECO:0008006" key="3">
    <source>
        <dbReference type="Google" id="ProtNLM"/>
    </source>
</evidence>
<dbReference type="InterPro" id="IPR024078">
    <property type="entry name" value="LmbE-like_dom_sf"/>
</dbReference>
<dbReference type="Gene3D" id="3.40.50.10320">
    <property type="entry name" value="LmbE-like"/>
    <property type="match status" value="1"/>
</dbReference>
<organism evidence="1 2">
    <name type="scientific">Candidatus Campbellbacteria bacterium CG22_combo_CG10-13_8_21_14_all_43_18</name>
    <dbReference type="NCBI Taxonomy" id="1974530"/>
    <lineage>
        <taxon>Bacteria</taxon>
        <taxon>Candidatus Campbelliibacteriota</taxon>
    </lineage>
</organism>
<dbReference type="EMBL" id="PCTS01000007">
    <property type="protein sequence ID" value="PIP86731.1"/>
    <property type="molecule type" value="Genomic_DNA"/>
</dbReference>
<evidence type="ECO:0000313" key="1">
    <source>
        <dbReference type="EMBL" id="PIP86731.1"/>
    </source>
</evidence>
<dbReference type="SUPFAM" id="SSF102588">
    <property type="entry name" value="LmbE-like"/>
    <property type="match status" value="1"/>
</dbReference>
<protein>
    <recommendedName>
        <fullName evidence="3">GlcNAc-PI de-N-acetylase</fullName>
    </recommendedName>
</protein>
<dbReference type="Proteomes" id="UP000231276">
    <property type="component" value="Unassembled WGS sequence"/>
</dbReference>
<proteinExistence type="predicted"/>
<sequence>MYFQPNKKLETKLVKQVRTIIHDSIKRYKVENIVAPFPSGRKQHYDHRIVREAVKSLPGTLCSRFFVDDIPYSRITNPNKFRLHLFAQTKVDGINEKFCSMKVYDSQMCKLFFDQVEKITKQNQRHERLFVFNNR</sequence>